<evidence type="ECO:0000313" key="7">
    <source>
        <dbReference type="WBParaSite" id="EgrG_000574200"/>
    </source>
</evidence>
<feature type="compositionally biased region" description="Low complexity" evidence="3">
    <location>
        <begin position="620"/>
        <end position="631"/>
    </location>
</feature>
<evidence type="ECO:0000256" key="4">
    <source>
        <dbReference type="SAM" id="Phobius"/>
    </source>
</evidence>
<dbReference type="OrthoDB" id="2155283at2759"/>
<keyword evidence="2" id="KW-0963">Cytoplasm</keyword>
<evidence type="ECO:0000313" key="6">
    <source>
        <dbReference type="Proteomes" id="UP000492820"/>
    </source>
</evidence>
<feature type="region of interest" description="Disordered" evidence="3">
    <location>
        <begin position="444"/>
        <end position="489"/>
    </location>
</feature>
<keyword evidence="4" id="KW-1133">Transmembrane helix</keyword>
<reference evidence="5" key="2">
    <citation type="submission" date="2014-06" db="EMBL/GenBank/DDBJ databases">
        <authorList>
            <person name="Aslett M."/>
        </authorList>
    </citation>
    <scope>NUCLEOTIDE SEQUENCE</scope>
</reference>
<evidence type="ECO:0000256" key="2">
    <source>
        <dbReference type="ARBA" id="ARBA00022490"/>
    </source>
</evidence>
<dbReference type="AlphaFoldDB" id="A0A068WTW3"/>
<accession>A0A068WTW3</accession>
<proteinExistence type="predicted"/>
<dbReference type="EMBL" id="LK028592">
    <property type="protein sequence ID" value="CDS23602.1"/>
    <property type="molecule type" value="Genomic_DNA"/>
</dbReference>
<feature type="transmembrane region" description="Helical" evidence="4">
    <location>
        <begin position="1156"/>
        <end position="1176"/>
    </location>
</feature>
<feature type="region of interest" description="Disordered" evidence="3">
    <location>
        <begin position="362"/>
        <end position="384"/>
    </location>
</feature>
<organism evidence="5">
    <name type="scientific">Echinococcus granulosus</name>
    <name type="common">Hydatid tapeworm</name>
    <dbReference type="NCBI Taxonomy" id="6210"/>
    <lineage>
        <taxon>Eukaryota</taxon>
        <taxon>Metazoa</taxon>
        <taxon>Spiralia</taxon>
        <taxon>Lophotrochozoa</taxon>
        <taxon>Platyhelminthes</taxon>
        <taxon>Cestoda</taxon>
        <taxon>Eucestoda</taxon>
        <taxon>Cyclophyllidea</taxon>
        <taxon>Taeniidae</taxon>
        <taxon>Echinococcus</taxon>
        <taxon>Echinococcus granulosus group</taxon>
    </lineage>
</organism>
<dbReference type="GO" id="GO:0000932">
    <property type="term" value="C:P-body"/>
    <property type="evidence" value="ECO:0007669"/>
    <property type="project" value="TreeGrafter"/>
</dbReference>
<name>A0A068WTW3_ECHGR</name>
<dbReference type="GO" id="GO:0003729">
    <property type="term" value="F:mRNA binding"/>
    <property type="evidence" value="ECO:0007669"/>
    <property type="project" value="TreeGrafter"/>
</dbReference>
<protein>
    <submittedName>
        <fullName evidence="5 7">Protein Smaug 1</fullName>
    </submittedName>
</protein>
<dbReference type="PANTHER" id="PTHR12515:SF5">
    <property type="entry name" value="PROTEIN SMAUG"/>
    <property type="match status" value="1"/>
</dbReference>
<evidence type="ECO:0000313" key="5">
    <source>
        <dbReference type="EMBL" id="CDS23602.1"/>
    </source>
</evidence>
<keyword evidence="4" id="KW-0812">Transmembrane</keyword>
<dbReference type="PANTHER" id="PTHR12515">
    <property type="entry name" value="STERILE ALPHA MOTIF DOMAIN CONTAINING PROTEIN 4-RELATED"/>
    <property type="match status" value="1"/>
</dbReference>
<dbReference type="InterPro" id="IPR013761">
    <property type="entry name" value="SAM/pointed_sf"/>
</dbReference>
<sequence length="1205" mass="132481">MAHTFKVVDNKDAHGQIPVIYIENNYCPDTAQHSPPSGQNLPPFVSDSDFLLEHGLPFHHQAFQFIYWFNGLTPLRQFLFTALSLRHISSDYLKLLHAVTTDRLSENHQNIGVAVKANDIAHLNNLDVMSDDFCATILDLLLSLNIAKDRGADFSKIHDKYLSLVDKALENTSQQKPVFEDVFDSPEGQLLVAAMTTPLFTVEDRHWLQKNIKSRYEACASWQLTGLLTLANDLLEALELYKDTTEGFLSSPGSSLSRSFRSSSINSPLQFLPRSLYPYPNRRHHSLVPPASENSLIVPSLFTSPHPLSSSSSPNSSGFVSGSESMYQGLNETLAVSLRGNRLATPSNSRFYLLRRKSASPYTPQEGELKEEDDTTSTAACSSTLPEKSGSFSSFIVPDKGEIFLKAESSEEVFHHSKEYLNPLSAPQEILNIPCLSVASPPPYKPSSTTGLVSSTPSPNSCDVANEVSCRPPPTARNSPPEEYKSPRARHKAVSIQDKQVENPDMAQLPGWLKSLRLHKYIGLFKRLTYYQMLGITDEWLQRQHVTQGARNKILVNIAKLGTRSATLTSLEVRIEATILNPSTRWSNLRGCLSELHSILLTPFPPATANQTTTSPHCLSSASSAEDSASATGAPGTNFIFSSDVEDYVEDEGAEDDEREFINFRSTTGSLCQCPYTNSDTCLFNRTNALGGAHSPKRPKSSEGGTATTMNFFFPTVPSGTPCGSSAVPDPAEIVPKNKDLGDENLPEQIMRCLNHAFKALLCDPIDDDNYGFFMQLLTIVLEHSSFSQAQKDQVTIWQKQMVDCLGPAPPPPRRSCHHHRHHHRSASRRCSYHYVQPLDRGGSHSAPYTPRSSVGCGGFASRPYFASPMRLPYLHHQQQQAHSGVPFAFFQASPGFGGGPGARWSGGMVRGRNAEPDVYQHQQGPSRPVFHEQAAMLVATPQQRVASMDSLTVSTPYGLMEPRAATHQFFTRNRMISYHDPSGSEISTSVSPFASPELRSTGCFAFMPTLDDSEGGNEGFAAAAVAYLQPSPPPPHPPPHLSGLPPVIPDQRRWLASTTATATTVPAPSAMADYSTAEINRNLELLTEKVTKLAIEESDSPMIAPSSSFVPAASLAGSRLPTSDSPSQHNPSGCVSSWSCALYSTVLAQARSISFFLPPLSCFFFLFFFFFLIILDIFGETDRELEHCLFIVTPTVHPYHHVCH</sequence>
<evidence type="ECO:0000256" key="3">
    <source>
        <dbReference type="SAM" id="MobiDB-lite"/>
    </source>
</evidence>
<comment type="subcellular location">
    <subcellularLocation>
        <location evidence="1">Cytoplasm</location>
    </subcellularLocation>
</comment>
<dbReference type="WBParaSite" id="EgrG_000574200">
    <property type="protein sequence ID" value="EgrG_000574200"/>
    <property type="gene ID" value="EgrG_000574200"/>
</dbReference>
<reference evidence="7" key="3">
    <citation type="submission" date="2020-10" db="UniProtKB">
        <authorList>
            <consortium name="WormBaseParasite"/>
        </authorList>
    </citation>
    <scope>IDENTIFICATION</scope>
</reference>
<dbReference type="SUPFAM" id="SSF47769">
    <property type="entry name" value="SAM/Pointed domain"/>
    <property type="match status" value="1"/>
</dbReference>
<feature type="compositionally biased region" description="Polar residues" evidence="3">
    <location>
        <begin position="446"/>
        <end position="463"/>
    </location>
</feature>
<dbReference type="Gene3D" id="1.10.150.50">
    <property type="entry name" value="Transcription Factor, Ets-1"/>
    <property type="match status" value="1"/>
</dbReference>
<dbReference type="Proteomes" id="UP000492820">
    <property type="component" value="Unassembled WGS sequence"/>
</dbReference>
<gene>
    <name evidence="7" type="primary">EGR_09149</name>
    <name evidence="5" type="ORF">EgrG_000574200</name>
</gene>
<dbReference type="GO" id="GO:0000289">
    <property type="term" value="P:nuclear-transcribed mRNA poly(A) tail shortening"/>
    <property type="evidence" value="ECO:0007669"/>
    <property type="project" value="TreeGrafter"/>
</dbReference>
<reference evidence="5 6" key="1">
    <citation type="journal article" date="2013" name="Nature">
        <title>The genomes of four tapeworm species reveal adaptations to parasitism.</title>
        <authorList>
            <person name="Tsai I.J."/>
            <person name="Zarowiecki M."/>
            <person name="Holroyd N."/>
            <person name="Garciarrubio A."/>
            <person name="Sanchez-Flores A."/>
            <person name="Brooks K.L."/>
            <person name="Tracey A."/>
            <person name="Bobes R.J."/>
            <person name="Fragoso G."/>
            <person name="Sciutto E."/>
            <person name="Aslett M."/>
            <person name="Beasley H."/>
            <person name="Bennett H.M."/>
            <person name="Cai J."/>
            <person name="Camicia F."/>
            <person name="Clark R."/>
            <person name="Cucher M."/>
            <person name="De Silva N."/>
            <person name="Day T.A."/>
            <person name="Deplazes P."/>
            <person name="Estrada K."/>
            <person name="Fernandez C."/>
            <person name="Holland P.W."/>
            <person name="Hou J."/>
            <person name="Hu S."/>
            <person name="Huckvale T."/>
            <person name="Hung S.S."/>
            <person name="Kamenetzky L."/>
            <person name="Keane J.A."/>
            <person name="Kiss F."/>
            <person name="Koziol U."/>
            <person name="Lambert O."/>
            <person name="Liu K."/>
            <person name="Luo X."/>
            <person name="Luo Y."/>
            <person name="Macchiaroli N."/>
            <person name="Nichol S."/>
            <person name="Paps J."/>
            <person name="Parkinson J."/>
            <person name="Pouchkina-Stantcheva N."/>
            <person name="Riddiford N."/>
            <person name="Rosenzvit M."/>
            <person name="Salinas G."/>
            <person name="Wasmuth J.D."/>
            <person name="Zamanian M."/>
            <person name="Zheng Y."/>
            <person name="Cai X."/>
            <person name="Soberon X."/>
            <person name="Olson P.D."/>
            <person name="Laclette J.P."/>
            <person name="Brehm K."/>
            <person name="Berriman M."/>
            <person name="Garciarrubio A."/>
            <person name="Bobes R.J."/>
            <person name="Fragoso G."/>
            <person name="Sanchez-Flores A."/>
            <person name="Estrada K."/>
            <person name="Cevallos M.A."/>
            <person name="Morett E."/>
            <person name="Gonzalez V."/>
            <person name="Portillo T."/>
            <person name="Ochoa-Leyva A."/>
            <person name="Jose M.V."/>
            <person name="Sciutto E."/>
            <person name="Landa A."/>
            <person name="Jimenez L."/>
            <person name="Valdes V."/>
            <person name="Carrero J.C."/>
            <person name="Larralde C."/>
            <person name="Morales-Montor J."/>
            <person name="Limon-Lason J."/>
            <person name="Soberon X."/>
            <person name="Laclette J.P."/>
        </authorList>
    </citation>
    <scope>NUCLEOTIDE SEQUENCE [LARGE SCALE GENOMIC DNA]</scope>
</reference>
<keyword evidence="4" id="KW-0472">Membrane</keyword>
<feature type="region of interest" description="Disordered" evidence="3">
    <location>
        <begin position="611"/>
        <end position="636"/>
    </location>
</feature>
<evidence type="ECO:0000256" key="1">
    <source>
        <dbReference type="ARBA" id="ARBA00004496"/>
    </source>
</evidence>
<dbReference type="InterPro" id="IPR050897">
    <property type="entry name" value="SMAUG/VTS1_RNA-bind"/>
</dbReference>